<dbReference type="InterPro" id="IPR022764">
    <property type="entry name" value="Peptidase_S54_rhomboid_dom"/>
</dbReference>
<feature type="transmembrane region" description="Helical" evidence="9">
    <location>
        <begin position="6"/>
        <end position="31"/>
    </location>
</feature>
<feature type="domain" description="Peptidase S54 rhomboid" evidence="10">
    <location>
        <begin position="361"/>
        <end position="411"/>
    </location>
</feature>
<organism evidence="11 12">
    <name type="scientific">Prototheca wickerhamii</name>
    <dbReference type="NCBI Taxonomy" id="3111"/>
    <lineage>
        <taxon>Eukaryota</taxon>
        <taxon>Viridiplantae</taxon>
        <taxon>Chlorophyta</taxon>
        <taxon>core chlorophytes</taxon>
        <taxon>Trebouxiophyceae</taxon>
        <taxon>Chlorellales</taxon>
        <taxon>Chlorellaceae</taxon>
        <taxon>Prototheca</taxon>
    </lineage>
</organism>
<keyword evidence="4 9" id="KW-0812">Transmembrane</keyword>
<dbReference type="SUPFAM" id="SSF144091">
    <property type="entry name" value="Rhomboid-like"/>
    <property type="match status" value="2"/>
</dbReference>
<feature type="transmembrane region" description="Helical" evidence="9">
    <location>
        <begin position="394"/>
        <end position="416"/>
    </location>
</feature>
<keyword evidence="6 9" id="KW-1133">Transmembrane helix</keyword>
<reference evidence="11" key="1">
    <citation type="submission" date="2021-01" db="EMBL/GenBank/DDBJ databases">
        <authorList>
            <person name="Eckstrom K.M.E."/>
        </authorList>
    </citation>
    <scope>NUCLEOTIDE SEQUENCE</scope>
    <source>
        <strain evidence="11">UVCC 0001</strain>
    </source>
</reference>
<evidence type="ECO:0000256" key="2">
    <source>
        <dbReference type="ARBA" id="ARBA00009045"/>
    </source>
</evidence>
<proteinExistence type="inferred from homology"/>
<dbReference type="Proteomes" id="UP001255856">
    <property type="component" value="Unassembled WGS sequence"/>
</dbReference>
<dbReference type="PANTHER" id="PTHR43066:SF1">
    <property type="entry name" value="RHOMBOID PROTEIN 2"/>
    <property type="match status" value="1"/>
</dbReference>
<evidence type="ECO:0000256" key="6">
    <source>
        <dbReference type="ARBA" id="ARBA00022989"/>
    </source>
</evidence>
<evidence type="ECO:0000259" key="10">
    <source>
        <dbReference type="Pfam" id="PF01694"/>
    </source>
</evidence>
<evidence type="ECO:0000256" key="9">
    <source>
        <dbReference type="SAM" id="Phobius"/>
    </source>
</evidence>
<keyword evidence="3" id="KW-0645">Protease</keyword>
<evidence type="ECO:0000256" key="8">
    <source>
        <dbReference type="SAM" id="MobiDB-lite"/>
    </source>
</evidence>
<protein>
    <recommendedName>
        <fullName evidence="10">Peptidase S54 rhomboid domain-containing protein</fullName>
    </recommendedName>
</protein>
<sequence length="656" mass="68241">MGSVAFALLLAELTLTTGIFHLLLSVLVGLVSPSLAPGLMNSCAVGFSGVLFALKSVLSSRPEAAWSEVHGVRLPGKYVAWAELFLVQLLLPDASFLGHLAGILAGLAHHWLASKLRGGQPQTRPREPLFQTRSRRAQAEGRAARAPPPAVKVKEESASRTASPPGASDGPTHDDRRAQSQNSSWPFGRVHVAAAVAMYAVVAAAWLSVPDLASLASKTGLKLSEGGPLGTLGAALLGQAAGKATGRSHSLFLARLVNLQGTWYVGAFSAWKEVPPGLGTVLGALVRVISTLRLALGVILPTAGRHALRWVQGTPPGVVALAIGVLAVHLAWWVLPARASASLLALPAGGRAPSSARSTDAARWVIAPLSHRSSPHFLVNLVSIVALGHYVEDALGSTALLVIFFAASWVGLWWAARRGRADAALQQSRAGERTRAQPTSALPRAVKGADAGITALALTALALQAVDIWRSTVPRSPSAPETLAAAGALALRRVAALRSGGTWLSAVGLCAARLLAGAWVLALELRGAAEQAPAAQSAPRRGRLARLARWAALWALRMAVGSALAALSVAFRPLILAARLLSFAKRRFATLLATAAVTGLASADALLGLMTVLSARMQGSTPLMALRLLIVGAMALCVLVYELTWQIMAADAPSRL</sequence>
<dbReference type="Pfam" id="PF01694">
    <property type="entry name" value="Rhomboid"/>
    <property type="match status" value="2"/>
</dbReference>
<feature type="transmembrane region" description="Helical" evidence="9">
    <location>
        <begin position="550"/>
        <end position="571"/>
    </location>
</feature>
<feature type="transmembrane region" description="Helical" evidence="9">
    <location>
        <begin position="591"/>
        <end position="613"/>
    </location>
</feature>
<evidence type="ECO:0000313" key="12">
    <source>
        <dbReference type="Proteomes" id="UP001255856"/>
    </source>
</evidence>
<comment type="similarity">
    <text evidence="2">Belongs to the peptidase S54 family.</text>
</comment>
<dbReference type="GO" id="GO:0006508">
    <property type="term" value="P:proteolysis"/>
    <property type="evidence" value="ECO:0007669"/>
    <property type="project" value="UniProtKB-KW"/>
</dbReference>
<accession>A0AAD9IN54</accession>
<dbReference type="GO" id="GO:0004252">
    <property type="term" value="F:serine-type endopeptidase activity"/>
    <property type="evidence" value="ECO:0007669"/>
    <property type="project" value="InterPro"/>
</dbReference>
<dbReference type="Gene3D" id="1.20.1540.10">
    <property type="entry name" value="Rhomboid-like"/>
    <property type="match status" value="2"/>
</dbReference>
<dbReference type="GO" id="GO:0016020">
    <property type="term" value="C:membrane"/>
    <property type="evidence" value="ECO:0007669"/>
    <property type="project" value="UniProtKB-SubCell"/>
</dbReference>
<feature type="transmembrane region" description="Helical" evidence="9">
    <location>
        <begin position="281"/>
        <end position="304"/>
    </location>
</feature>
<name>A0AAD9IN54_PROWI</name>
<dbReference type="InterPro" id="IPR035952">
    <property type="entry name" value="Rhomboid-like_sf"/>
</dbReference>
<comment type="caution">
    <text evidence="11">The sequence shown here is derived from an EMBL/GenBank/DDBJ whole genome shotgun (WGS) entry which is preliminary data.</text>
</comment>
<evidence type="ECO:0000313" key="11">
    <source>
        <dbReference type="EMBL" id="KAK2080818.1"/>
    </source>
</evidence>
<feature type="transmembrane region" description="Helical" evidence="9">
    <location>
        <begin position="316"/>
        <end position="335"/>
    </location>
</feature>
<feature type="region of interest" description="Disordered" evidence="8">
    <location>
        <begin position="118"/>
        <end position="183"/>
    </location>
</feature>
<evidence type="ECO:0000256" key="1">
    <source>
        <dbReference type="ARBA" id="ARBA00004141"/>
    </source>
</evidence>
<feature type="transmembrane region" description="Helical" evidence="9">
    <location>
        <begin position="190"/>
        <end position="209"/>
    </location>
</feature>
<feature type="domain" description="Peptidase S54 rhomboid" evidence="10">
    <location>
        <begin position="13"/>
        <end position="114"/>
    </location>
</feature>
<feature type="transmembrane region" description="Helical" evidence="9">
    <location>
        <begin position="625"/>
        <end position="648"/>
    </location>
</feature>
<dbReference type="AlphaFoldDB" id="A0AAD9IN54"/>
<comment type="subcellular location">
    <subcellularLocation>
        <location evidence="1">Membrane</location>
        <topology evidence="1">Multi-pass membrane protein</topology>
    </subcellularLocation>
</comment>
<evidence type="ECO:0000256" key="5">
    <source>
        <dbReference type="ARBA" id="ARBA00022801"/>
    </source>
</evidence>
<dbReference type="PANTHER" id="PTHR43066">
    <property type="entry name" value="RHOMBOID-RELATED PROTEIN"/>
    <property type="match status" value="1"/>
</dbReference>
<feature type="transmembrane region" description="Helical" evidence="9">
    <location>
        <begin position="78"/>
        <end position="107"/>
    </location>
</feature>
<evidence type="ECO:0000256" key="4">
    <source>
        <dbReference type="ARBA" id="ARBA00022692"/>
    </source>
</evidence>
<keyword evidence="7 9" id="KW-0472">Membrane</keyword>
<keyword evidence="5" id="KW-0378">Hydrolase</keyword>
<evidence type="ECO:0000256" key="7">
    <source>
        <dbReference type="ARBA" id="ARBA00023136"/>
    </source>
</evidence>
<keyword evidence="12" id="KW-1185">Reference proteome</keyword>
<dbReference type="EMBL" id="JASFZW010000001">
    <property type="protein sequence ID" value="KAK2080818.1"/>
    <property type="molecule type" value="Genomic_DNA"/>
</dbReference>
<evidence type="ECO:0000256" key="3">
    <source>
        <dbReference type="ARBA" id="ARBA00022670"/>
    </source>
</evidence>
<gene>
    <name evidence="11" type="ORF">QBZ16_000672</name>
</gene>